<feature type="binding site" evidence="9">
    <location>
        <begin position="134"/>
        <end position="136"/>
    </location>
    <ligand>
        <name>ATP</name>
        <dbReference type="ChEBI" id="CHEBI:30616"/>
    </ligand>
</feature>
<dbReference type="CDD" id="cd00009">
    <property type="entry name" value="AAA"/>
    <property type="match status" value="1"/>
</dbReference>
<keyword evidence="11" id="KW-0347">Helicase</keyword>
<dbReference type="NCBIfam" id="NF000868">
    <property type="entry name" value="PRK00080.1"/>
    <property type="match status" value="1"/>
</dbReference>
<evidence type="ECO:0000256" key="8">
    <source>
        <dbReference type="ARBA" id="ARBA00023204"/>
    </source>
</evidence>
<evidence type="ECO:0000259" key="10">
    <source>
        <dbReference type="SMART" id="SM00382"/>
    </source>
</evidence>
<feature type="binding site" evidence="9">
    <location>
        <position position="297"/>
    </location>
    <ligand>
        <name>DNA</name>
        <dbReference type="ChEBI" id="CHEBI:16991"/>
    </ligand>
</feature>
<dbReference type="RefSeq" id="WP_128745384.1">
    <property type="nucleotide sequence ID" value="NZ_CP035281.1"/>
</dbReference>
<dbReference type="Proteomes" id="UP000287601">
    <property type="component" value="Chromosome"/>
</dbReference>
<comment type="function">
    <text evidence="9">The RuvA-RuvB-RuvC complex processes Holliday junction (HJ) DNA during genetic recombination and DNA repair, while the RuvA-RuvB complex plays an important role in the rescue of blocked DNA replication forks via replication fork reversal (RFR). RuvA specifically binds to HJ cruciform DNA, conferring on it an open structure. The RuvB hexamer acts as an ATP-dependent pump, pulling dsDNA into and through the RuvAB complex. RuvB forms 2 homohexamers on either side of HJ DNA bound by 1 or 2 RuvA tetramers; 4 subunits per hexamer contact DNA at a time. Coordinated motions by a converter formed by DNA-disengaged RuvB subunits stimulates ATP hydrolysis and nucleotide exchange. Immobilization of the converter enables RuvB to convert the ATP-contained energy into a lever motion, pulling 2 nucleotides of DNA out of the RuvA tetramer per ATP hydrolyzed, thus driving DNA branch migration. The RuvB motors rotate together with the DNA substrate, which together with the progressing nucleotide cycle form the mechanistic basis for DNA recombination by continuous HJ branch migration. Branch migration allows RuvC to scan DNA until it finds its consensus sequence, where it cleaves and resolves cruciform DNA.</text>
</comment>
<feature type="binding site" evidence="9">
    <location>
        <position position="26"/>
    </location>
    <ligand>
        <name>ATP</name>
        <dbReference type="ChEBI" id="CHEBI:30616"/>
    </ligand>
</feature>
<evidence type="ECO:0000313" key="12">
    <source>
        <dbReference type="Proteomes" id="UP000287601"/>
    </source>
</evidence>
<feature type="region of interest" description="Large ATPase domain (RuvB-L)" evidence="9">
    <location>
        <begin position="7"/>
        <end position="187"/>
    </location>
</feature>
<comment type="subcellular location">
    <subcellularLocation>
        <location evidence="9">Cytoplasm</location>
    </subcellularLocation>
</comment>
<dbReference type="Gene3D" id="3.40.50.300">
    <property type="entry name" value="P-loop containing nucleotide triphosphate hydrolases"/>
    <property type="match status" value="1"/>
</dbReference>
<dbReference type="GO" id="GO:0009378">
    <property type="term" value="F:four-way junction helicase activity"/>
    <property type="evidence" value="ECO:0007669"/>
    <property type="project" value="InterPro"/>
</dbReference>
<dbReference type="AlphaFoldDB" id="A0A410PUY3"/>
<feature type="binding site" evidence="9">
    <location>
        <position position="224"/>
    </location>
    <ligand>
        <name>ATP</name>
        <dbReference type="ChEBI" id="CHEBI:30616"/>
    </ligand>
</feature>
<evidence type="ECO:0000256" key="1">
    <source>
        <dbReference type="ARBA" id="ARBA00022490"/>
    </source>
</evidence>
<gene>
    <name evidence="9 11" type="primary">ruvB</name>
    <name evidence="11" type="ORF">EQM06_05545</name>
</gene>
<dbReference type="Pfam" id="PF05496">
    <property type="entry name" value="RuvB_N"/>
    <property type="match status" value="1"/>
</dbReference>
<evidence type="ECO:0000256" key="7">
    <source>
        <dbReference type="ARBA" id="ARBA00023172"/>
    </source>
</evidence>
<keyword evidence="3 9" id="KW-0227">DNA damage</keyword>
<dbReference type="InterPro" id="IPR004605">
    <property type="entry name" value="DNA_helicase_Holl-junc_RuvB"/>
</dbReference>
<reference evidence="11 12" key="1">
    <citation type="submission" date="2019-01" db="EMBL/GenBank/DDBJ databases">
        <title>Draft genomes of a novel of Aminipila strains.</title>
        <authorList>
            <person name="Ma S."/>
        </authorList>
    </citation>
    <scope>NUCLEOTIDE SEQUENCE [LARGE SCALE GENOMIC DNA]</scope>
    <source>
        <strain evidence="12">JN-39</strain>
    </source>
</reference>
<dbReference type="GO" id="GO:0006310">
    <property type="term" value="P:DNA recombination"/>
    <property type="evidence" value="ECO:0007669"/>
    <property type="project" value="UniProtKB-UniRule"/>
</dbReference>
<evidence type="ECO:0000313" key="11">
    <source>
        <dbReference type="EMBL" id="QAT42735.1"/>
    </source>
</evidence>
<dbReference type="GO" id="GO:0016887">
    <property type="term" value="F:ATP hydrolysis activity"/>
    <property type="evidence" value="ECO:0007669"/>
    <property type="project" value="RHEA"/>
</dbReference>
<comment type="catalytic activity">
    <reaction evidence="9">
        <text>ATP + H2O = ADP + phosphate + H(+)</text>
        <dbReference type="Rhea" id="RHEA:13065"/>
        <dbReference type="ChEBI" id="CHEBI:15377"/>
        <dbReference type="ChEBI" id="CHEBI:15378"/>
        <dbReference type="ChEBI" id="CHEBI:30616"/>
        <dbReference type="ChEBI" id="CHEBI:43474"/>
        <dbReference type="ChEBI" id="CHEBI:456216"/>
    </reaction>
</comment>
<feature type="binding site" evidence="9">
    <location>
        <position position="72"/>
    </location>
    <ligand>
        <name>ATP</name>
        <dbReference type="ChEBI" id="CHEBI:30616"/>
    </ligand>
</feature>
<dbReference type="InterPro" id="IPR008823">
    <property type="entry name" value="RuvB_wg_C"/>
</dbReference>
<evidence type="ECO:0000256" key="6">
    <source>
        <dbReference type="ARBA" id="ARBA00023125"/>
    </source>
</evidence>
<dbReference type="InterPro" id="IPR003593">
    <property type="entry name" value="AAA+_ATPase"/>
</dbReference>
<dbReference type="InterPro" id="IPR008824">
    <property type="entry name" value="RuvB-like_N"/>
</dbReference>
<sequence>MDFMEYDERITSANQNKEEEGVELTLRPKKLEDYIGQKTATENLKVFIEAAQMRNEPLDHVLFYGPPGLGKTTLAGIIANELGVDLRITSGPAIERAGDLAAILTNLNENDVLFIDEIHRLNRSVEEVLYSAMEDYALDIIIGKGPSARSIRLDLAKFTLIGATTRAGSLSAPLRDRFGVVSKFELYTIEELKKIILRSAGLLNIEVDDASLEAMAKRSRGTPRVANRILKRVRDFSQVKGRGVIDLDITNETLKSLGVDEYGLEALDREILKLIIERFKGGPVGIDTIAASIGEDRVTIEDVYEPYLIQAGFLHRTQKGRMVSEQAYKHLGIKMPE</sequence>
<dbReference type="EC" id="3.6.4.-" evidence="9"/>
<comment type="caution">
    <text evidence="9">Lacks conserved residue(s) required for the propagation of feature annotation.</text>
</comment>
<dbReference type="Pfam" id="PF17864">
    <property type="entry name" value="AAA_lid_4"/>
    <property type="match status" value="1"/>
</dbReference>
<evidence type="ECO:0000256" key="4">
    <source>
        <dbReference type="ARBA" id="ARBA00022801"/>
    </source>
</evidence>
<evidence type="ECO:0000256" key="3">
    <source>
        <dbReference type="ARBA" id="ARBA00022763"/>
    </source>
</evidence>
<feature type="binding site" evidence="9">
    <location>
        <position position="177"/>
    </location>
    <ligand>
        <name>ATP</name>
        <dbReference type="ChEBI" id="CHEBI:30616"/>
    </ligand>
</feature>
<keyword evidence="2 9" id="KW-0547">Nucleotide-binding</keyword>
<dbReference type="GO" id="GO:0000400">
    <property type="term" value="F:four-way junction DNA binding"/>
    <property type="evidence" value="ECO:0007669"/>
    <property type="project" value="UniProtKB-UniRule"/>
</dbReference>
<keyword evidence="7 9" id="KW-0233">DNA recombination</keyword>
<keyword evidence="5 9" id="KW-0067">ATP-binding</keyword>
<dbReference type="GO" id="GO:0005737">
    <property type="term" value="C:cytoplasm"/>
    <property type="evidence" value="ECO:0007669"/>
    <property type="project" value="UniProtKB-SubCell"/>
</dbReference>
<keyword evidence="6 9" id="KW-0238">DNA-binding</keyword>
<dbReference type="PANTHER" id="PTHR42848">
    <property type="match status" value="1"/>
</dbReference>
<dbReference type="InterPro" id="IPR027417">
    <property type="entry name" value="P-loop_NTPase"/>
</dbReference>
<dbReference type="GO" id="GO:0005524">
    <property type="term" value="F:ATP binding"/>
    <property type="evidence" value="ECO:0007669"/>
    <property type="project" value="UniProtKB-UniRule"/>
</dbReference>
<evidence type="ECO:0000256" key="9">
    <source>
        <dbReference type="HAMAP-Rule" id="MF_00016"/>
    </source>
</evidence>
<evidence type="ECO:0000256" key="2">
    <source>
        <dbReference type="ARBA" id="ARBA00022741"/>
    </source>
</evidence>
<feature type="binding site" evidence="9">
    <location>
        <position position="73"/>
    </location>
    <ligand>
        <name>ATP</name>
        <dbReference type="ChEBI" id="CHEBI:30616"/>
    </ligand>
</feature>
<dbReference type="PRINTS" id="PR00819">
    <property type="entry name" value="CBXCFQXSUPER"/>
</dbReference>
<dbReference type="InterPro" id="IPR036388">
    <property type="entry name" value="WH-like_DNA-bd_sf"/>
</dbReference>
<feature type="region of interest" description="Small ATPAse domain (RuvB-S)" evidence="9">
    <location>
        <begin position="188"/>
        <end position="258"/>
    </location>
</feature>
<dbReference type="SUPFAM" id="SSF46785">
    <property type="entry name" value="Winged helix' DNA-binding domain"/>
    <property type="match status" value="1"/>
</dbReference>
<dbReference type="KEGG" id="amij:EQM06_05545"/>
<dbReference type="NCBIfam" id="TIGR00635">
    <property type="entry name" value="ruvB"/>
    <property type="match status" value="1"/>
</dbReference>
<keyword evidence="12" id="KW-1185">Reference proteome</keyword>
<protein>
    <recommendedName>
        <fullName evidence="9">Holliday junction branch migration complex subunit RuvB</fullName>
        <ecNumber evidence="9">3.6.4.-</ecNumber>
    </recommendedName>
</protein>
<dbReference type="InterPro" id="IPR041445">
    <property type="entry name" value="AAA_lid_4"/>
</dbReference>
<proteinExistence type="inferred from homology"/>
<keyword evidence="8 9" id="KW-0234">DNA repair</keyword>
<comment type="similarity">
    <text evidence="9">Belongs to the RuvB family.</text>
</comment>
<feature type="domain" description="AAA+ ATPase" evidence="10">
    <location>
        <begin position="57"/>
        <end position="188"/>
    </location>
</feature>
<dbReference type="PANTHER" id="PTHR42848:SF1">
    <property type="entry name" value="HOLLIDAY JUNCTION BRANCH MIGRATION COMPLEX SUBUNIT RUVB"/>
    <property type="match status" value="1"/>
</dbReference>
<dbReference type="GO" id="GO:0048476">
    <property type="term" value="C:Holliday junction resolvase complex"/>
    <property type="evidence" value="ECO:0007669"/>
    <property type="project" value="UniProtKB-UniRule"/>
</dbReference>
<dbReference type="InterPro" id="IPR000641">
    <property type="entry name" value="CbxX/CfxQ"/>
</dbReference>
<feature type="binding site" evidence="9">
    <location>
        <position position="187"/>
    </location>
    <ligand>
        <name>ATP</name>
        <dbReference type="ChEBI" id="CHEBI:30616"/>
    </ligand>
</feature>
<dbReference type="Pfam" id="PF05491">
    <property type="entry name" value="WHD_RuvB"/>
    <property type="match status" value="1"/>
</dbReference>
<organism evidence="11 12">
    <name type="scientific">Aminipila luticellarii</name>
    <dbReference type="NCBI Taxonomy" id="2507160"/>
    <lineage>
        <taxon>Bacteria</taxon>
        <taxon>Bacillati</taxon>
        <taxon>Bacillota</taxon>
        <taxon>Clostridia</taxon>
        <taxon>Peptostreptococcales</taxon>
        <taxon>Anaerovoracaceae</taxon>
        <taxon>Aminipila</taxon>
    </lineage>
</organism>
<feature type="binding site" evidence="9">
    <location>
        <position position="72"/>
    </location>
    <ligand>
        <name>Mg(2+)</name>
        <dbReference type="ChEBI" id="CHEBI:18420"/>
    </ligand>
</feature>
<feature type="binding site" evidence="9">
    <location>
        <position position="68"/>
    </location>
    <ligand>
        <name>ATP</name>
        <dbReference type="ChEBI" id="CHEBI:30616"/>
    </ligand>
</feature>
<dbReference type="Gene3D" id="1.10.8.60">
    <property type="match status" value="1"/>
</dbReference>
<feature type="binding site" evidence="9">
    <location>
        <position position="321"/>
    </location>
    <ligand>
        <name>DNA</name>
        <dbReference type="ChEBI" id="CHEBI:16991"/>
    </ligand>
</feature>
<dbReference type="SUPFAM" id="SSF52540">
    <property type="entry name" value="P-loop containing nucleoside triphosphate hydrolases"/>
    <property type="match status" value="1"/>
</dbReference>
<feature type="binding site" evidence="9">
    <location>
        <position position="316"/>
    </location>
    <ligand>
        <name>DNA</name>
        <dbReference type="ChEBI" id="CHEBI:16991"/>
    </ligand>
</feature>
<dbReference type="EMBL" id="CP035281">
    <property type="protein sequence ID" value="QAT42735.1"/>
    <property type="molecule type" value="Genomic_DNA"/>
</dbReference>
<evidence type="ECO:0000256" key="5">
    <source>
        <dbReference type="ARBA" id="ARBA00022840"/>
    </source>
</evidence>
<comment type="subunit">
    <text evidence="9">Homohexamer. Forms an RuvA(8)-RuvB(12)-Holliday junction (HJ) complex. HJ DNA is sandwiched between 2 RuvA tetramers; dsDNA enters through RuvA and exits via RuvB. An RuvB hexamer assembles on each DNA strand where it exits the tetramer. Each RuvB hexamer is contacted by two RuvA subunits (via domain III) on 2 adjacent RuvB subunits; this complex drives branch migration. In the full resolvosome a probable DNA-RuvA(4)-RuvB(12)-RuvC(2) complex forms which resolves the HJ.</text>
</comment>
<accession>A0A410PUY3</accession>
<feature type="binding site" evidence="9">
    <location>
        <position position="71"/>
    </location>
    <ligand>
        <name>ATP</name>
        <dbReference type="ChEBI" id="CHEBI:30616"/>
    </ligand>
</feature>
<keyword evidence="4 9" id="KW-0378">Hydrolase</keyword>
<name>A0A410PUY3_9FIRM</name>
<dbReference type="Gene3D" id="1.10.10.10">
    <property type="entry name" value="Winged helix-like DNA-binding domain superfamily/Winged helix DNA-binding domain"/>
    <property type="match status" value="1"/>
</dbReference>
<dbReference type="HAMAP" id="MF_00016">
    <property type="entry name" value="DNA_HJ_migration_RuvB"/>
    <property type="match status" value="1"/>
</dbReference>
<dbReference type="GO" id="GO:0006281">
    <property type="term" value="P:DNA repair"/>
    <property type="evidence" value="ECO:0007669"/>
    <property type="project" value="UniProtKB-UniRule"/>
</dbReference>
<comment type="domain">
    <text evidence="9">Has 3 domains, the large (RuvB-L) and small ATPase (RuvB-S) domains and the C-terminal head (RuvB-H) domain. The head domain binds DNA, while the ATPase domains jointly bind ATP, ADP or are empty depending on the state of the subunit in the translocation cycle. During a single DNA translocation step the structure of each domain remains the same, but their relative positions change.</text>
</comment>
<dbReference type="OrthoDB" id="9804478at2"/>
<feature type="region of interest" description="Head domain (RuvB-H)" evidence="9">
    <location>
        <begin position="261"/>
        <end position="337"/>
    </location>
</feature>
<dbReference type="InterPro" id="IPR036390">
    <property type="entry name" value="WH_DNA-bd_sf"/>
</dbReference>
<feature type="binding site" evidence="9">
    <location>
        <position position="27"/>
    </location>
    <ligand>
        <name>ATP</name>
        <dbReference type="ChEBI" id="CHEBI:30616"/>
    </ligand>
</feature>
<dbReference type="SMART" id="SM00382">
    <property type="entry name" value="AAA"/>
    <property type="match status" value="1"/>
</dbReference>
<keyword evidence="1 9" id="KW-0963">Cytoplasm</keyword>